<dbReference type="GO" id="GO:0034354">
    <property type="term" value="P:'de novo' NAD+ biosynthetic process from L-tryptophan"/>
    <property type="evidence" value="ECO:0007669"/>
    <property type="project" value="TreeGrafter"/>
</dbReference>
<dbReference type="Proteomes" id="UP001208570">
    <property type="component" value="Unassembled WGS sequence"/>
</dbReference>
<dbReference type="GO" id="GO:0020037">
    <property type="term" value="F:heme binding"/>
    <property type="evidence" value="ECO:0007669"/>
    <property type="project" value="InterPro"/>
</dbReference>
<accession>A0AAD9JJK3</accession>
<dbReference type="InterPro" id="IPR000898">
    <property type="entry name" value="Indolamine_dOase"/>
</dbReference>
<dbReference type="GO" id="GO:0019441">
    <property type="term" value="P:L-tryptophan catabolic process to kynurenine"/>
    <property type="evidence" value="ECO:0007669"/>
    <property type="project" value="InterPro"/>
</dbReference>
<evidence type="ECO:0000313" key="4">
    <source>
        <dbReference type="EMBL" id="KAK2154383.1"/>
    </source>
</evidence>
<dbReference type="InterPro" id="IPR037217">
    <property type="entry name" value="Trp/Indoleamine_2_3_dOase-like"/>
</dbReference>
<dbReference type="PANTHER" id="PTHR28657">
    <property type="entry name" value="INDOLEAMINE 2,3-DIOXYGENASE"/>
    <property type="match status" value="1"/>
</dbReference>
<keyword evidence="5" id="KW-1185">Reference proteome</keyword>
<dbReference type="GO" id="GO:0046872">
    <property type="term" value="F:metal ion binding"/>
    <property type="evidence" value="ECO:0007669"/>
    <property type="project" value="UniProtKB-KW"/>
</dbReference>
<gene>
    <name evidence="4" type="ORF">LSH36_269g02021</name>
</gene>
<dbReference type="AlphaFoldDB" id="A0AAD9JJK3"/>
<proteinExistence type="inferred from homology"/>
<sequence length="178" mass="20244">MNEENWVMDSSMVPQLKYYNTELPEYFSPWMKIGKVIDHLLETHQLRDEVDKMPFLEAERLSGHKQLRLANLILSQMTSGYVWQEGDKGIIKTVPKQLAIPMCYTAERLGLPKIATHSSLCAANWKLIDPNGPVELSNLATITNLPGGFHCSWFFLVTAQVELCAVPGIKLHFKAYHD</sequence>
<dbReference type="PANTHER" id="PTHR28657:SF5">
    <property type="entry name" value="INDOLEAMINE 2,3-DIOXYGENASE"/>
    <property type="match status" value="1"/>
</dbReference>
<comment type="similarity">
    <text evidence="1">Belongs to the indoleamine 2,3-dioxygenase family.</text>
</comment>
<keyword evidence="3" id="KW-0408">Iron</keyword>
<protein>
    <submittedName>
        <fullName evidence="4">Uncharacterized protein</fullName>
    </submittedName>
</protein>
<organism evidence="4 5">
    <name type="scientific">Paralvinella palmiformis</name>
    <dbReference type="NCBI Taxonomy" id="53620"/>
    <lineage>
        <taxon>Eukaryota</taxon>
        <taxon>Metazoa</taxon>
        <taxon>Spiralia</taxon>
        <taxon>Lophotrochozoa</taxon>
        <taxon>Annelida</taxon>
        <taxon>Polychaeta</taxon>
        <taxon>Sedentaria</taxon>
        <taxon>Canalipalpata</taxon>
        <taxon>Terebellida</taxon>
        <taxon>Terebelliformia</taxon>
        <taxon>Alvinellidae</taxon>
        <taxon>Paralvinella</taxon>
    </lineage>
</organism>
<evidence type="ECO:0000256" key="1">
    <source>
        <dbReference type="ARBA" id="ARBA00007119"/>
    </source>
</evidence>
<evidence type="ECO:0000256" key="3">
    <source>
        <dbReference type="ARBA" id="ARBA00023004"/>
    </source>
</evidence>
<dbReference type="GO" id="GO:0004833">
    <property type="term" value="F:L-tryptophan 2,3-dioxygenase activity"/>
    <property type="evidence" value="ECO:0007669"/>
    <property type="project" value="TreeGrafter"/>
</dbReference>
<evidence type="ECO:0000313" key="5">
    <source>
        <dbReference type="Proteomes" id="UP001208570"/>
    </source>
</evidence>
<dbReference type="Pfam" id="PF01231">
    <property type="entry name" value="IDO"/>
    <property type="match status" value="1"/>
</dbReference>
<reference evidence="4" key="1">
    <citation type="journal article" date="2023" name="Mol. Biol. Evol.">
        <title>Third-Generation Sequencing Reveals the Adaptive Role of the Epigenome in Three Deep-Sea Polychaetes.</title>
        <authorList>
            <person name="Perez M."/>
            <person name="Aroh O."/>
            <person name="Sun Y."/>
            <person name="Lan Y."/>
            <person name="Juniper S.K."/>
            <person name="Young C.R."/>
            <person name="Angers B."/>
            <person name="Qian P.Y."/>
        </authorList>
    </citation>
    <scope>NUCLEOTIDE SEQUENCE</scope>
    <source>
        <strain evidence="4">P08H-3</strain>
    </source>
</reference>
<name>A0AAD9JJK3_9ANNE</name>
<dbReference type="GO" id="GO:0005737">
    <property type="term" value="C:cytoplasm"/>
    <property type="evidence" value="ECO:0007669"/>
    <property type="project" value="TreeGrafter"/>
</dbReference>
<keyword evidence="2" id="KW-0479">Metal-binding</keyword>
<evidence type="ECO:0000256" key="2">
    <source>
        <dbReference type="ARBA" id="ARBA00022723"/>
    </source>
</evidence>
<dbReference type="SUPFAM" id="SSF140959">
    <property type="entry name" value="Indolic compounds 2,3-dioxygenase-like"/>
    <property type="match status" value="1"/>
</dbReference>
<dbReference type="GO" id="GO:0033754">
    <property type="term" value="F:indoleamine 2,3-dioxygenase activity"/>
    <property type="evidence" value="ECO:0007669"/>
    <property type="project" value="TreeGrafter"/>
</dbReference>
<comment type="caution">
    <text evidence="4">The sequence shown here is derived from an EMBL/GenBank/DDBJ whole genome shotgun (WGS) entry which is preliminary data.</text>
</comment>
<dbReference type="EMBL" id="JAODUP010000269">
    <property type="protein sequence ID" value="KAK2154383.1"/>
    <property type="molecule type" value="Genomic_DNA"/>
</dbReference>